<sequence length="270" mass="27492">MSAGGSGGPATGGIDHNKIIIFGIIGALVGIYAAYFLVDTIGPAFSFIAGLGAICSIVWGASAVRRVSNYGLGTGVPSIGMLAIGTGMVASLFGMAVGSIAGPVISFATACVIGLVIGILANRIIGMGIPIMEQSMTEIAGAGSLTIVALSTTMSGTFMIETVLPNVIGTGYIAMIFIIGALSILHPFNANLGPDEHQDRTLSTAFEKGAIAVIIAGIVATTTAGAASIPTILVGAFIWYTAFSKFYEYIKRDAHKVVGTGLLPTEEELE</sequence>
<evidence type="ECO:0000256" key="7">
    <source>
        <dbReference type="ARBA" id="ARBA00022475"/>
    </source>
</evidence>
<keyword evidence="10 19" id="KW-0808">Transferase</keyword>
<dbReference type="RefSeq" id="WP_013195412.1">
    <property type="nucleotide sequence ID" value="NC_014253.1"/>
</dbReference>
<gene>
    <name evidence="19" type="primary">mtrC</name>
    <name evidence="20" type="ordered locus">Metev_2018</name>
</gene>
<keyword evidence="13 19" id="KW-1133">Transmembrane helix</keyword>
<dbReference type="UniPathway" id="UPA00640">
    <property type="reaction ID" value="UER00698"/>
</dbReference>
<dbReference type="PIRSF" id="PIRSF006530">
    <property type="entry name" value="MtrC"/>
    <property type="match status" value="1"/>
</dbReference>
<dbReference type="AlphaFoldDB" id="D7EBK5"/>
<comment type="subunit">
    <text evidence="5 19">The complex is composed of 8 subunits; MtrA, MtrB, MtrC, MtrD, MtrE, MtrF, MtrG and MtrH.</text>
</comment>
<evidence type="ECO:0000256" key="18">
    <source>
        <dbReference type="ARBA" id="ARBA00044970"/>
    </source>
</evidence>
<feature type="transmembrane region" description="Helical" evidence="19">
    <location>
        <begin position="209"/>
        <end position="242"/>
    </location>
</feature>
<comment type="pathway">
    <text evidence="3 19">One-carbon metabolism; methanogenesis from CO(2); methyl-coenzyme M from 5,10-methylene-5,6,7,8-tetrahydromethanopterin: step 2/2.</text>
</comment>
<evidence type="ECO:0000256" key="11">
    <source>
        <dbReference type="ARBA" id="ARBA00022692"/>
    </source>
</evidence>
<evidence type="ECO:0000313" key="21">
    <source>
        <dbReference type="Proteomes" id="UP000000391"/>
    </source>
</evidence>
<comment type="subcellular location">
    <subcellularLocation>
        <location evidence="2 19">Cell membrane</location>
        <topology evidence="2 19">Multi-pass membrane protein</topology>
    </subcellularLocation>
</comment>
<keyword evidence="21" id="KW-1185">Reference proteome</keyword>
<evidence type="ECO:0000256" key="13">
    <source>
        <dbReference type="ARBA" id="ARBA00022989"/>
    </source>
</evidence>
<dbReference type="Pfam" id="PF04211">
    <property type="entry name" value="MtrC"/>
    <property type="match status" value="1"/>
</dbReference>
<keyword evidence="7 19" id="KW-1003">Cell membrane</keyword>
<dbReference type="Proteomes" id="UP000000391">
    <property type="component" value="Chromosome"/>
</dbReference>
<dbReference type="EC" id="7.2.1.4" evidence="18 19"/>
<evidence type="ECO:0000256" key="10">
    <source>
        <dbReference type="ARBA" id="ARBA00022679"/>
    </source>
</evidence>
<dbReference type="GO" id="GO:0019386">
    <property type="term" value="P:methanogenesis, from carbon dioxide"/>
    <property type="evidence" value="ECO:0007669"/>
    <property type="project" value="UniProtKB-UniRule"/>
</dbReference>
<keyword evidence="11 19" id="KW-0812">Transmembrane</keyword>
<evidence type="ECO:0000256" key="3">
    <source>
        <dbReference type="ARBA" id="ARBA00004839"/>
    </source>
</evidence>
<dbReference type="GO" id="GO:0005886">
    <property type="term" value="C:plasma membrane"/>
    <property type="evidence" value="ECO:0007669"/>
    <property type="project" value="UniProtKB-SubCell"/>
</dbReference>
<dbReference type="GO" id="GO:0006730">
    <property type="term" value="P:one-carbon metabolic process"/>
    <property type="evidence" value="ECO:0007669"/>
    <property type="project" value="UniProtKB-UniRule"/>
</dbReference>
<keyword evidence="12 19" id="KW-1278">Translocase</keyword>
<reference evidence="20 21" key="1">
    <citation type="submission" date="2010-06" db="EMBL/GenBank/DDBJ databases">
        <title>Complete sequence chromosome of Methanohalobium evestigatum Z-7303.</title>
        <authorList>
            <consortium name="US DOE Joint Genome Institute"/>
            <person name="Lucas S."/>
            <person name="Copeland A."/>
            <person name="Lapidus A."/>
            <person name="Cheng J.-F."/>
            <person name="Bruce D."/>
            <person name="Goodwin L."/>
            <person name="Pitluck S."/>
            <person name="Saunders E."/>
            <person name="Detter J.C."/>
            <person name="Han C."/>
            <person name="Tapia R."/>
            <person name="Land M."/>
            <person name="Hauser L."/>
            <person name="Kyrpides N."/>
            <person name="Mikhailova N."/>
            <person name="Sieprawska-Lupa M."/>
            <person name="Whitman W.B."/>
            <person name="Anderson I."/>
            <person name="Woyke T."/>
        </authorList>
    </citation>
    <scope>NUCLEOTIDE SEQUENCE [LARGE SCALE GENOMIC DNA]</scope>
    <source>
        <strain evidence="21">ATCC BAA-1072 / DSM 3721 / NBRC 107634 / OCM 161 / Z-7303</strain>
    </source>
</reference>
<evidence type="ECO:0000256" key="14">
    <source>
        <dbReference type="ARBA" id="ARBA00022994"/>
    </source>
</evidence>
<keyword evidence="15 19" id="KW-0472">Membrane</keyword>
<dbReference type="STRING" id="644295.Metev_2018"/>
<evidence type="ECO:0000256" key="12">
    <source>
        <dbReference type="ARBA" id="ARBA00022967"/>
    </source>
</evidence>
<dbReference type="GO" id="GO:0030269">
    <property type="term" value="F:tetrahydromethanopterin S-methyltransferase activity"/>
    <property type="evidence" value="ECO:0007669"/>
    <property type="project" value="UniProtKB-UniRule"/>
</dbReference>
<evidence type="ECO:0000256" key="4">
    <source>
        <dbReference type="ARBA" id="ARBA00007607"/>
    </source>
</evidence>
<dbReference type="KEGG" id="mev:Metev_2018"/>
<evidence type="ECO:0000256" key="15">
    <source>
        <dbReference type="ARBA" id="ARBA00023136"/>
    </source>
</evidence>
<dbReference type="GO" id="GO:0032259">
    <property type="term" value="P:methylation"/>
    <property type="evidence" value="ECO:0007669"/>
    <property type="project" value="UniProtKB-KW"/>
</dbReference>
<dbReference type="GeneID" id="9347678"/>
<feature type="transmembrane region" description="Helical" evidence="19">
    <location>
        <begin position="104"/>
        <end position="125"/>
    </location>
</feature>
<feature type="transmembrane region" description="Helical" evidence="19">
    <location>
        <begin position="44"/>
        <end position="64"/>
    </location>
</feature>
<protein>
    <recommendedName>
        <fullName evidence="6 19">Tetrahydromethanopterin S-methyltransferase subunit C</fullName>
        <ecNumber evidence="18 19">7.2.1.4</ecNumber>
    </recommendedName>
    <alternativeName>
        <fullName evidence="16 19">N5-methyltetrahydromethanopterin--coenzyme M methyltransferase subunit C</fullName>
    </alternativeName>
</protein>
<feature type="transmembrane region" description="Helical" evidence="19">
    <location>
        <begin position="166"/>
        <end position="188"/>
    </location>
</feature>
<feature type="transmembrane region" description="Helical" evidence="19">
    <location>
        <begin position="19"/>
        <end position="38"/>
    </location>
</feature>
<dbReference type="EMBL" id="CP002069">
    <property type="protein sequence ID" value="ADI74847.1"/>
    <property type="molecule type" value="Genomic_DNA"/>
</dbReference>
<dbReference type="HOGENOM" id="CLU_092286_0_0_2"/>
<comment type="similarity">
    <text evidence="4 19">Belongs to the MtrC family.</text>
</comment>
<evidence type="ECO:0000313" key="20">
    <source>
        <dbReference type="EMBL" id="ADI74847.1"/>
    </source>
</evidence>
<proteinExistence type="inferred from homology"/>
<name>D7EBK5_METEZ</name>
<evidence type="ECO:0000256" key="17">
    <source>
        <dbReference type="ARBA" id="ARBA00044880"/>
    </source>
</evidence>
<evidence type="ECO:0000256" key="5">
    <source>
        <dbReference type="ARBA" id="ARBA00011616"/>
    </source>
</evidence>
<evidence type="ECO:0000256" key="19">
    <source>
        <dbReference type="HAMAP-Rule" id="MF_01096"/>
    </source>
</evidence>
<evidence type="ECO:0000256" key="16">
    <source>
        <dbReference type="ARBA" id="ARBA00029817"/>
    </source>
</evidence>
<dbReference type="HAMAP" id="MF_01096">
    <property type="entry name" value="MtrC"/>
    <property type="match status" value="1"/>
</dbReference>
<keyword evidence="8 19" id="KW-0554">One-carbon metabolism</keyword>
<comment type="catalytic activity">
    <reaction evidence="17 19">
        <text>5-methyl-5,6,7,8-tetrahydromethanopterin + coenzyme M + 2 Na(+)(in) = 5,6,7,8-tetrahydromethanopterin + methyl-coenzyme M + 2 Na(+)(out)</text>
        <dbReference type="Rhea" id="RHEA:53492"/>
        <dbReference type="ChEBI" id="CHEBI:29101"/>
        <dbReference type="ChEBI" id="CHEBI:58103"/>
        <dbReference type="ChEBI" id="CHEBI:58116"/>
        <dbReference type="ChEBI" id="CHEBI:58286"/>
        <dbReference type="ChEBI" id="CHEBI:58319"/>
        <dbReference type="EC" id="7.2.1.4"/>
    </reaction>
</comment>
<dbReference type="InterPro" id="IPR005865">
    <property type="entry name" value="THM_MeTrfase_su_C"/>
</dbReference>
<evidence type="ECO:0000256" key="9">
    <source>
        <dbReference type="ARBA" id="ARBA00022603"/>
    </source>
</evidence>
<feature type="transmembrane region" description="Helical" evidence="19">
    <location>
        <begin position="76"/>
        <end position="98"/>
    </location>
</feature>
<dbReference type="OrthoDB" id="60591at2157"/>
<accession>D7EBK5</accession>
<evidence type="ECO:0000256" key="2">
    <source>
        <dbReference type="ARBA" id="ARBA00004651"/>
    </source>
</evidence>
<evidence type="ECO:0000256" key="6">
    <source>
        <dbReference type="ARBA" id="ARBA00015131"/>
    </source>
</evidence>
<evidence type="ECO:0000256" key="1">
    <source>
        <dbReference type="ARBA" id="ARBA00002533"/>
    </source>
</evidence>
<organism evidence="20 21">
    <name type="scientific">Methanohalobium evestigatum (strain ATCC BAA-1072 / DSM 3721 / NBRC 107634 / OCM 161 / Z-7303)</name>
    <dbReference type="NCBI Taxonomy" id="644295"/>
    <lineage>
        <taxon>Archaea</taxon>
        <taxon>Methanobacteriati</taxon>
        <taxon>Methanobacteriota</taxon>
        <taxon>Stenosarchaea group</taxon>
        <taxon>Methanomicrobia</taxon>
        <taxon>Methanosarcinales</taxon>
        <taxon>Methanosarcinaceae</taxon>
        <taxon>Methanohalobium</taxon>
    </lineage>
</organism>
<dbReference type="NCBIfam" id="TIGR01148">
    <property type="entry name" value="mtrC"/>
    <property type="match status" value="1"/>
</dbReference>
<keyword evidence="14 19" id="KW-0484">Methanogenesis</keyword>
<evidence type="ECO:0000256" key="8">
    <source>
        <dbReference type="ARBA" id="ARBA00022563"/>
    </source>
</evidence>
<comment type="function">
    <text evidence="1 19">Part of a complex that catalyzes the formation of methyl-coenzyme M and tetrahydromethanopterin from coenzyme M and methyl-tetrahydromethanopterin. This is an energy-conserving, sodium-ion translocating step.</text>
</comment>
<keyword evidence="9 19" id="KW-0489">Methyltransferase</keyword>